<feature type="transmembrane region" description="Helical" evidence="8">
    <location>
        <begin position="448"/>
        <end position="468"/>
    </location>
</feature>
<dbReference type="InterPro" id="IPR020846">
    <property type="entry name" value="MFS_dom"/>
</dbReference>
<dbReference type="GO" id="GO:0022857">
    <property type="term" value="F:transmembrane transporter activity"/>
    <property type="evidence" value="ECO:0007669"/>
    <property type="project" value="InterPro"/>
</dbReference>
<dbReference type="InterPro" id="IPR011701">
    <property type="entry name" value="MFS"/>
</dbReference>
<keyword evidence="5 8" id="KW-0472">Membrane</keyword>
<proteinExistence type="inferred from homology"/>
<feature type="transmembrane region" description="Helical" evidence="8">
    <location>
        <begin position="305"/>
        <end position="327"/>
    </location>
</feature>
<name>A0A061SJ97_9CHLO</name>
<evidence type="ECO:0000256" key="8">
    <source>
        <dbReference type="SAM" id="Phobius"/>
    </source>
</evidence>
<feature type="transmembrane region" description="Helical" evidence="8">
    <location>
        <begin position="184"/>
        <end position="207"/>
    </location>
</feature>
<evidence type="ECO:0000256" key="1">
    <source>
        <dbReference type="ARBA" id="ARBA00004141"/>
    </source>
</evidence>
<comment type="subcellular location">
    <subcellularLocation>
        <location evidence="1">Membrane</location>
        <topology evidence="1">Multi-pass membrane protein</topology>
    </subcellularLocation>
</comment>
<feature type="compositionally biased region" description="Polar residues" evidence="7">
    <location>
        <begin position="61"/>
        <end position="71"/>
    </location>
</feature>
<feature type="compositionally biased region" description="Basic and acidic residues" evidence="7">
    <location>
        <begin position="49"/>
        <end position="60"/>
    </location>
</feature>
<dbReference type="GO" id="GO:0016020">
    <property type="term" value="C:membrane"/>
    <property type="evidence" value="ECO:0007669"/>
    <property type="project" value="UniProtKB-SubCell"/>
</dbReference>
<dbReference type="AlphaFoldDB" id="A0A061SJ97"/>
<evidence type="ECO:0000256" key="6">
    <source>
        <dbReference type="ARBA" id="ARBA00024338"/>
    </source>
</evidence>
<dbReference type="EMBL" id="GBEZ01002248">
    <property type="protein sequence ID" value="JAC82786.1"/>
    <property type="molecule type" value="Transcribed_RNA"/>
</dbReference>
<evidence type="ECO:0000313" key="10">
    <source>
        <dbReference type="EMBL" id="JAC82786.1"/>
    </source>
</evidence>
<accession>A0A061SJ97</accession>
<feature type="transmembrane region" description="Helical" evidence="8">
    <location>
        <begin position="339"/>
        <end position="358"/>
    </location>
</feature>
<feature type="region of interest" description="Disordered" evidence="7">
    <location>
        <begin position="42"/>
        <end position="71"/>
    </location>
</feature>
<organism evidence="10">
    <name type="scientific">Tetraselmis sp. GSL018</name>
    <dbReference type="NCBI Taxonomy" id="582737"/>
    <lineage>
        <taxon>Eukaryota</taxon>
        <taxon>Viridiplantae</taxon>
        <taxon>Chlorophyta</taxon>
        <taxon>core chlorophytes</taxon>
        <taxon>Chlorodendrophyceae</taxon>
        <taxon>Chlorodendrales</taxon>
        <taxon>Chlorodendraceae</taxon>
        <taxon>Tetraselmis</taxon>
    </lineage>
</organism>
<dbReference type="InterPro" id="IPR044770">
    <property type="entry name" value="MFS_spinster-like"/>
</dbReference>
<keyword evidence="4 8" id="KW-1133">Transmembrane helix</keyword>
<evidence type="ECO:0000256" key="4">
    <source>
        <dbReference type="ARBA" id="ARBA00022989"/>
    </source>
</evidence>
<keyword evidence="3 8" id="KW-0812">Transmembrane</keyword>
<evidence type="ECO:0000256" key="2">
    <source>
        <dbReference type="ARBA" id="ARBA00022448"/>
    </source>
</evidence>
<feature type="transmembrane region" description="Helical" evidence="8">
    <location>
        <begin position="370"/>
        <end position="390"/>
    </location>
</feature>
<feature type="domain" description="Major facilitator superfamily (MFS) profile" evidence="9">
    <location>
        <begin position="91"/>
        <end position="519"/>
    </location>
</feature>
<feature type="transmembrane region" description="Helical" evidence="8">
    <location>
        <begin position="488"/>
        <end position="511"/>
    </location>
</feature>
<feature type="transmembrane region" description="Helical" evidence="8">
    <location>
        <begin position="219"/>
        <end position="244"/>
    </location>
</feature>
<dbReference type="SUPFAM" id="SSF103473">
    <property type="entry name" value="MFS general substrate transporter"/>
    <property type="match status" value="1"/>
</dbReference>
<feature type="transmembrane region" description="Helical" evidence="8">
    <location>
        <begin position="155"/>
        <end position="178"/>
    </location>
</feature>
<evidence type="ECO:0000256" key="7">
    <source>
        <dbReference type="SAM" id="MobiDB-lite"/>
    </source>
</evidence>
<evidence type="ECO:0000256" key="5">
    <source>
        <dbReference type="ARBA" id="ARBA00023136"/>
    </source>
</evidence>
<comment type="similarity">
    <text evidence="6">Belongs to the major facilitator superfamily. Spinster (TC 2.A.1.49) family.</text>
</comment>
<feature type="transmembrane region" description="Helical" evidence="8">
    <location>
        <begin position="250"/>
        <end position="271"/>
    </location>
</feature>
<sequence>MFCNDEQDSLEPISDRTGVQFLTGDMVSHTFGIERKNKDFSVATSRTGTSKDSRSDKTFSDSEATSDRTPMINSEVAAEAFTESQRKRVKTTALVYAAAILERADEQILPAVYMFVGQSLRCSPSQLGTITLARAIVQALTSPISGVLGDRYDRAYVISAGCCIWGLMTSGLGLSFSLQMAMFFSAWNGLGLSLVIPSCQSLVADYYDANDRGKAFGVLYMMCAIGGLCGGVAATNLGGLVILGMEGWRFFYQCVGALSLLCGLAVARFAVDPRFVPGSSQRPAEGRSSLWPETLSIFQLRSFQVILAQGIVGSMPWFCVGYLTLWFQLLGFSDFQASLLMAIFSLANAAGSFLGGVLGDLAERWSPDHGRILVAQVSVISGPPLSYVLLKVLPEAAGLSVWAFSAVLLAMGVLISWCAAACNNPVFASIVPEHLRSMIFAYDRCLEGGIAAMITPVVGIIAEEVFHYTTPPPDVEPTAQVQKDNARALGDAIVVTFIIPWLLCFGFYSLLHFVYKRDRDLATAGNYKRVASRSGPGADEWRGQDSA</sequence>
<reference evidence="10" key="1">
    <citation type="submission" date="2014-05" db="EMBL/GenBank/DDBJ databases">
        <title>The transcriptome of the halophilic microalga Tetraselmis sp. GSL018 isolated from the Great Salt Lake, Utah.</title>
        <authorList>
            <person name="Jinkerson R.E."/>
            <person name="D'Adamo S."/>
            <person name="Posewitz M.C."/>
        </authorList>
    </citation>
    <scope>NUCLEOTIDE SEQUENCE</scope>
    <source>
        <strain evidence="10">GSL018</strain>
    </source>
</reference>
<dbReference type="Gene3D" id="1.20.1250.20">
    <property type="entry name" value="MFS general substrate transporter like domains"/>
    <property type="match status" value="2"/>
</dbReference>
<feature type="transmembrane region" description="Helical" evidence="8">
    <location>
        <begin position="402"/>
        <end position="427"/>
    </location>
</feature>
<protein>
    <submittedName>
        <fullName evidence="10">Mfs general substrate transporter</fullName>
    </submittedName>
</protein>
<dbReference type="InterPro" id="IPR036259">
    <property type="entry name" value="MFS_trans_sf"/>
</dbReference>
<evidence type="ECO:0000256" key="3">
    <source>
        <dbReference type="ARBA" id="ARBA00022692"/>
    </source>
</evidence>
<dbReference type="Pfam" id="PF07690">
    <property type="entry name" value="MFS_1"/>
    <property type="match status" value="1"/>
</dbReference>
<dbReference type="PROSITE" id="PS50850">
    <property type="entry name" value="MFS"/>
    <property type="match status" value="1"/>
</dbReference>
<dbReference type="PANTHER" id="PTHR23505">
    <property type="entry name" value="SPINSTER"/>
    <property type="match status" value="1"/>
</dbReference>
<dbReference type="PANTHER" id="PTHR23505:SF52">
    <property type="entry name" value="MAJOR FACILITATOR SUPERFAMILY PROTEIN"/>
    <property type="match status" value="1"/>
</dbReference>
<keyword evidence="2" id="KW-0813">Transport</keyword>
<gene>
    <name evidence="10" type="ORF">TSPGSL018_4893</name>
</gene>
<evidence type="ECO:0000259" key="9">
    <source>
        <dbReference type="PROSITE" id="PS50850"/>
    </source>
</evidence>